<evidence type="ECO:0000259" key="5">
    <source>
        <dbReference type="Pfam" id="PF04542"/>
    </source>
</evidence>
<evidence type="ECO:0000259" key="6">
    <source>
        <dbReference type="Pfam" id="PF08281"/>
    </source>
</evidence>
<evidence type="ECO:0000256" key="1">
    <source>
        <dbReference type="ARBA" id="ARBA00010641"/>
    </source>
</evidence>
<dbReference type="InterPro" id="IPR014284">
    <property type="entry name" value="RNA_pol_sigma-70_dom"/>
</dbReference>
<feature type="domain" description="RNA polymerase sigma factor 70 region 4 type 2" evidence="6">
    <location>
        <begin position="132"/>
        <end position="180"/>
    </location>
</feature>
<accession>A0ABS3CK20</accession>
<evidence type="ECO:0000313" key="8">
    <source>
        <dbReference type="Proteomes" id="UP000664480"/>
    </source>
</evidence>
<protein>
    <submittedName>
        <fullName evidence="7">Sigma-70 family RNA polymerase sigma factor</fullName>
    </submittedName>
</protein>
<name>A0ABS3CK20_9BACT</name>
<keyword evidence="3" id="KW-0731">Sigma factor</keyword>
<reference evidence="7 8" key="1">
    <citation type="submission" date="2021-03" db="EMBL/GenBank/DDBJ databases">
        <title>novel species isolated from a fishpond in China.</title>
        <authorList>
            <person name="Lu H."/>
            <person name="Cai Z."/>
        </authorList>
    </citation>
    <scope>NUCLEOTIDE SEQUENCE [LARGE SCALE GENOMIC DNA]</scope>
    <source>
        <strain evidence="7 8">YJ13C</strain>
    </source>
</reference>
<dbReference type="InterPro" id="IPR013325">
    <property type="entry name" value="RNA_pol_sigma_r2"/>
</dbReference>
<comment type="similarity">
    <text evidence="1">Belongs to the sigma-70 factor family. ECF subfamily.</text>
</comment>
<evidence type="ECO:0000313" key="7">
    <source>
        <dbReference type="EMBL" id="MBN7817453.1"/>
    </source>
</evidence>
<keyword evidence="8" id="KW-1185">Reference proteome</keyword>
<dbReference type="InterPro" id="IPR007627">
    <property type="entry name" value="RNA_pol_sigma70_r2"/>
</dbReference>
<dbReference type="PANTHER" id="PTHR43133:SF46">
    <property type="entry name" value="RNA POLYMERASE SIGMA-70 FACTOR ECF SUBFAMILY"/>
    <property type="match status" value="1"/>
</dbReference>
<dbReference type="InterPro" id="IPR036388">
    <property type="entry name" value="WH-like_DNA-bd_sf"/>
</dbReference>
<gene>
    <name evidence="7" type="ORF">J0A69_18575</name>
</gene>
<dbReference type="PANTHER" id="PTHR43133">
    <property type="entry name" value="RNA POLYMERASE ECF-TYPE SIGMA FACTO"/>
    <property type="match status" value="1"/>
</dbReference>
<evidence type="ECO:0000256" key="3">
    <source>
        <dbReference type="ARBA" id="ARBA00023082"/>
    </source>
</evidence>
<evidence type="ECO:0000256" key="2">
    <source>
        <dbReference type="ARBA" id="ARBA00023015"/>
    </source>
</evidence>
<comment type="caution">
    <text evidence="7">The sequence shown here is derived from an EMBL/GenBank/DDBJ whole genome shotgun (WGS) entry which is preliminary data.</text>
</comment>
<dbReference type="Gene3D" id="1.10.1740.10">
    <property type="match status" value="1"/>
</dbReference>
<dbReference type="RefSeq" id="WP_206588124.1">
    <property type="nucleotide sequence ID" value="NZ_JAFKCU010000005.1"/>
</dbReference>
<dbReference type="InterPro" id="IPR013324">
    <property type="entry name" value="RNA_pol_sigma_r3/r4-like"/>
</dbReference>
<dbReference type="Gene3D" id="1.10.10.10">
    <property type="entry name" value="Winged helix-like DNA-binding domain superfamily/Winged helix DNA-binding domain"/>
    <property type="match status" value="1"/>
</dbReference>
<organism evidence="7 8">
    <name type="scientific">Algoriphagus pacificus</name>
    <dbReference type="NCBI Taxonomy" id="2811234"/>
    <lineage>
        <taxon>Bacteria</taxon>
        <taxon>Pseudomonadati</taxon>
        <taxon>Bacteroidota</taxon>
        <taxon>Cytophagia</taxon>
        <taxon>Cytophagales</taxon>
        <taxon>Cyclobacteriaceae</taxon>
        <taxon>Algoriphagus</taxon>
    </lineage>
</organism>
<dbReference type="InterPro" id="IPR039425">
    <property type="entry name" value="RNA_pol_sigma-70-like"/>
</dbReference>
<keyword evidence="2" id="KW-0805">Transcription regulation</keyword>
<dbReference type="EMBL" id="JAFKCU010000005">
    <property type="protein sequence ID" value="MBN7817453.1"/>
    <property type="molecule type" value="Genomic_DNA"/>
</dbReference>
<dbReference type="Pfam" id="PF04542">
    <property type="entry name" value="Sigma70_r2"/>
    <property type="match status" value="1"/>
</dbReference>
<dbReference type="NCBIfam" id="TIGR02937">
    <property type="entry name" value="sigma70-ECF"/>
    <property type="match status" value="1"/>
</dbReference>
<dbReference type="InterPro" id="IPR013249">
    <property type="entry name" value="RNA_pol_sigma70_r4_t2"/>
</dbReference>
<sequence length="188" mass="22332">MKNLDLSQDFFDEVACWNSFIKGDRIALEKIYRAYINDLFRFGCSLLHEPDQVKDYIQEVFIDLWKYHSNLQKTDNVKNYLFKCLSNKIYKGVKDETKRKGIVQEHVSELEYVFDSPENELINLNRDENLRKKLHAAVVELPLRQKEVINHLFFDQLSYEQTSKLMEINLKSVYTLAWKALSSLKKTL</sequence>
<feature type="domain" description="RNA polymerase sigma-70 region 2" evidence="5">
    <location>
        <begin position="31"/>
        <end position="98"/>
    </location>
</feature>
<dbReference type="SUPFAM" id="SSF88659">
    <property type="entry name" value="Sigma3 and sigma4 domains of RNA polymerase sigma factors"/>
    <property type="match status" value="1"/>
</dbReference>
<dbReference type="SUPFAM" id="SSF88946">
    <property type="entry name" value="Sigma2 domain of RNA polymerase sigma factors"/>
    <property type="match status" value="1"/>
</dbReference>
<dbReference type="Pfam" id="PF08281">
    <property type="entry name" value="Sigma70_r4_2"/>
    <property type="match status" value="1"/>
</dbReference>
<dbReference type="Proteomes" id="UP000664480">
    <property type="component" value="Unassembled WGS sequence"/>
</dbReference>
<evidence type="ECO:0000256" key="4">
    <source>
        <dbReference type="ARBA" id="ARBA00023163"/>
    </source>
</evidence>
<proteinExistence type="inferred from homology"/>
<keyword evidence="4" id="KW-0804">Transcription</keyword>